<evidence type="ECO:0000256" key="5">
    <source>
        <dbReference type="ARBA" id="ARBA00023136"/>
    </source>
</evidence>
<feature type="domain" description="Amino acid transporter transmembrane" evidence="8">
    <location>
        <begin position="166"/>
        <end position="544"/>
    </location>
</feature>
<accession>A0A9P8P1U6</accession>
<keyword evidence="3 7" id="KW-0812">Transmembrane</keyword>
<dbReference type="GO" id="GO:0015179">
    <property type="term" value="F:L-amino acid transmembrane transporter activity"/>
    <property type="evidence" value="ECO:0007669"/>
    <property type="project" value="TreeGrafter"/>
</dbReference>
<feature type="transmembrane region" description="Helical" evidence="7">
    <location>
        <begin position="197"/>
        <end position="218"/>
    </location>
</feature>
<dbReference type="GO" id="GO:0005774">
    <property type="term" value="C:vacuolar membrane"/>
    <property type="evidence" value="ECO:0007669"/>
    <property type="project" value="TreeGrafter"/>
</dbReference>
<gene>
    <name evidence="9" type="ORF">OGAPHI_005078</name>
</gene>
<keyword evidence="10" id="KW-1185">Reference proteome</keyword>
<evidence type="ECO:0000256" key="7">
    <source>
        <dbReference type="SAM" id="Phobius"/>
    </source>
</evidence>
<proteinExistence type="inferred from homology"/>
<keyword evidence="5 7" id="KW-0472">Membrane</keyword>
<evidence type="ECO:0000256" key="4">
    <source>
        <dbReference type="ARBA" id="ARBA00022989"/>
    </source>
</evidence>
<dbReference type="AlphaFoldDB" id="A0A9P8P1U6"/>
<feature type="compositionally biased region" description="Polar residues" evidence="6">
    <location>
        <begin position="1"/>
        <end position="12"/>
    </location>
</feature>
<feature type="transmembrane region" description="Helical" evidence="7">
    <location>
        <begin position="500"/>
        <end position="522"/>
    </location>
</feature>
<dbReference type="PANTHER" id="PTHR22950">
    <property type="entry name" value="AMINO ACID TRANSPORTER"/>
    <property type="match status" value="1"/>
</dbReference>
<dbReference type="Pfam" id="PF01490">
    <property type="entry name" value="Aa_trans"/>
    <property type="match status" value="1"/>
</dbReference>
<evidence type="ECO:0000256" key="6">
    <source>
        <dbReference type="SAM" id="MobiDB-lite"/>
    </source>
</evidence>
<comment type="caution">
    <text evidence="9">The sequence shown here is derived from an EMBL/GenBank/DDBJ whole genome shotgun (WGS) entry which is preliminary data.</text>
</comment>
<evidence type="ECO:0000256" key="3">
    <source>
        <dbReference type="ARBA" id="ARBA00022692"/>
    </source>
</evidence>
<sequence length="554" mass="59653">MSVPNQSSSSKVGSYGAIPIPNRSTKPSKSMVFHSPYGSYKASNSLTGFASSYHRAQSFRSLEPRYKASRSYFQDDEALVDPDTFAPSPMGRKISHVLQSRPILDTSVFDEAAVDDASFADHSFADLSRAGSLHSYAASMFTADDSFAFRQVEDQDGKVVTMLAPRSTVAQTVFNSINVLIGIGLLALSKAMNYSGWYGGCFLLVFSACITYWTATLLSECMDTDPTLGTYADLGYKAFGSKGRLFISCLFSIELIGVGVSLIVLFADSLNALFPEISVTHFKLIAFCVLTPFSFLSLRVLSSISLLGIMCTISLVVTILLSGLTKPTSPGSLVDPMPTNIYPPSFHSLMVSFGIILGPFGSHSLFPALKSDLAQPEKFEKCLKITYSVGFLADVTMALIGFAMFGAGILNEITQSVLVTQGYPQFVYLLVSVCVSMVPIAKTPINAMPVISILEFTLGISAQQIDTPTLLQSAGRAGVKLFVNLMFVVIAIIYPEFDKIIGLSGASLCTIICIILPCAFYLKLCRPANAWFYHLVIVLAALLGIAATTAAITD</sequence>
<feature type="transmembrane region" description="Helical" evidence="7">
    <location>
        <begin position="245"/>
        <end position="267"/>
    </location>
</feature>
<evidence type="ECO:0000256" key="1">
    <source>
        <dbReference type="ARBA" id="ARBA00004141"/>
    </source>
</evidence>
<reference evidence="9" key="1">
    <citation type="journal article" date="2021" name="Open Biol.">
        <title>Shared evolutionary footprints suggest mitochondrial oxidative damage underlies multiple complex I losses in fungi.</title>
        <authorList>
            <person name="Schikora-Tamarit M.A."/>
            <person name="Marcet-Houben M."/>
            <person name="Nosek J."/>
            <person name="Gabaldon T."/>
        </authorList>
    </citation>
    <scope>NUCLEOTIDE SEQUENCE</scope>
    <source>
        <strain evidence="9">CBS6075</strain>
    </source>
</reference>
<dbReference type="OrthoDB" id="655540at2759"/>
<dbReference type="RefSeq" id="XP_046060013.1">
    <property type="nucleotide sequence ID" value="XM_046206226.1"/>
</dbReference>
<dbReference type="EMBL" id="JAEUBE010000366">
    <property type="protein sequence ID" value="KAH3663677.1"/>
    <property type="molecule type" value="Genomic_DNA"/>
</dbReference>
<dbReference type="GeneID" id="70237042"/>
<feature type="transmembrane region" description="Helical" evidence="7">
    <location>
        <begin position="477"/>
        <end position="494"/>
    </location>
</feature>
<feature type="transmembrane region" description="Helical" evidence="7">
    <location>
        <begin position="531"/>
        <end position="552"/>
    </location>
</feature>
<organism evidence="9 10">
    <name type="scientific">Ogataea philodendri</name>
    <dbReference type="NCBI Taxonomy" id="1378263"/>
    <lineage>
        <taxon>Eukaryota</taxon>
        <taxon>Fungi</taxon>
        <taxon>Dikarya</taxon>
        <taxon>Ascomycota</taxon>
        <taxon>Saccharomycotina</taxon>
        <taxon>Pichiomycetes</taxon>
        <taxon>Pichiales</taxon>
        <taxon>Pichiaceae</taxon>
        <taxon>Ogataea</taxon>
    </lineage>
</organism>
<keyword evidence="4 7" id="KW-1133">Transmembrane helix</keyword>
<feature type="transmembrane region" description="Helical" evidence="7">
    <location>
        <begin position="387"/>
        <end position="410"/>
    </location>
</feature>
<evidence type="ECO:0000259" key="8">
    <source>
        <dbReference type="Pfam" id="PF01490"/>
    </source>
</evidence>
<evidence type="ECO:0000313" key="10">
    <source>
        <dbReference type="Proteomes" id="UP000769157"/>
    </source>
</evidence>
<feature type="transmembrane region" description="Helical" evidence="7">
    <location>
        <begin position="422"/>
        <end position="441"/>
    </location>
</feature>
<comment type="subcellular location">
    <subcellularLocation>
        <location evidence="1">Membrane</location>
        <topology evidence="1">Multi-pass membrane protein</topology>
    </subcellularLocation>
</comment>
<dbReference type="Proteomes" id="UP000769157">
    <property type="component" value="Unassembled WGS sequence"/>
</dbReference>
<evidence type="ECO:0000313" key="9">
    <source>
        <dbReference type="EMBL" id="KAH3663677.1"/>
    </source>
</evidence>
<feature type="region of interest" description="Disordered" evidence="6">
    <location>
        <begin position="1"/>
        <end position="29"/>
    </location>
</feature>
<dbReference type="InterPro" id="IPR013057">
    <property type="entry name" value="AA_transpt_TM"/>
</dbReference>
<feature type="transmembrane region" description="Helical" evidence="7">
    <location>
        <begin position="279"/>
        <end position="298"/>
    </location>
</feature>
<protein>
    <recommendedName>
        <fullName evidence="8">Amino acid transporter transmembrane domain-containing protein</fullName>
    </recommendedName>
</protein>
<name>A0A9P8P1U6_9ASCO</name>
<feature type="transmembrane region" description="Helical" evidence="7">
    <location>
        <begin position="345"/>
        <end position="366"/>
    </location>
</feature>
<evidence type="ECO:0000256" key="2">
    <source>
        <dbReference type="ARBA" id="ARBA00008066"/>
    </source>
</evidence>
<comment type="similarity">
    <text evidence="2">Belongs to the amino acid/polyamine transporter 2 family.</text>
</comment>
<dbReference type="PANTHER" id="PTHR22950:SF349">
    <property type="entry name" value="AMINO ACID TRANSPORTER TRANSMEMBRANE DOMAIN-CONTAINING PROTEIN"/>
    <property type="match status" value="1"/>
</dbReference>
<reference evidence="9" key="2">
    <citation type="submission" date="2021-01" db="EMBL/GenBank/DDBJ databases">
        <authorList>
            <person name="Schikora-Tamarit M.A."/>
        </authorList>
    </citation>
    <scope>NUCLEOTIDE SEQUENCE</scope>
    <source>
        <strain evidence="9">CBS6075</strain>
    </source>
</reference>
<feature type="transmembrane region" description="Helical" evidence="7">
    <location>
        <begin position="305"/>
        <end position="325"/>
    </location>
</feature>